<dbReference type="AlphaFoldDB" id="A0A354Z1Q8"/>
<organism evidence="2 3">
    <name type="scientific">Syntrophomonas wolfei</name>
    <dbReference type="NCBI Taxonomy" id="863"/>
    <lineage>
        <taxon>Bacteria</taxon>
        <taxon>Bacillati</taxon>
        <taxon>Bacillota</taxon>
        <taxon>Clostridia</taxon>
        <taxon>Eubacteriales</taxon>
        <taxon>Syntrophomonadaceae</taxon>
        <taxon>Syntrophomonas</taxon>
    </lineage>
</organism>
<evidence type="ECO:0000313" key="3">
    <source>
        <dbReference type="Proteomes" id="UP000263273"/>
    </source>
</evidence>
<dbReference type="InterPro" id="IPR000073">
    <property type="entry name" value="AB_hydrolase_1"/>
</dbReference>
<dbReference type="EMBL" id="DNZF01000231">
    <property type="protein sequence ID" value="HBK54397.1"/>
    <property type="molecule type" value="Genomic_DNA"/>
</dbReference>
<dbReference type="Proteomes" id="UP000263273">
    <property type="component" value="Unassembled WGS sequence"/>
</dbReference>
<reference evidence="2 3" key="1">
    <citation type="journal article" date="2018" name="Nat. Biotechnol.">
        <title>A standardized bacterial taxonomy based on genome phylogeny substantially revises the tree of life.</title>
        <authorList>
            <person name="Parks D.H."/>
            <person name="Chuvochina M."/>
            <person name="Waite D.W."/>
            <person name="Rinke C."/>
            <person name="Skarshewski A."/>
            <person name="Chaumeil P.A."/>
            <person name="Hugenholtz P."/>
        </authorList>
    </citation>
    <scope>NUCLEOTIDE SEQUENCE [LARGE SCALE GENOMIC DNA]</scope>
    <source>
        <strain evidence="2">UBA10948</strain>
    </source>
</reference>
<comment type="caution">
    <text evidence="2">The sequence shown here is derived from an EMBL/GenBank/DDBJ whole genome shotgun (WGS) entry which is preliminary data.</text>
</comment>
<dbReference type="RefSeq" id="WP_061214219.1">
    <property type="nucleotide sequence ID" value="NZ_DHSN01000040.1"/>
</dbReference>
<dbReference type="PANTHER" id="PTHR36837:SF2">
    <property type="entry name" value="POLY(3-HYDROXYALKANOATE) POLYMERASE SUBUNIT PHAC"/>
    <property type="match status" value="1"/>
</dbReference>
<dbReference type="Pfam" id="PF00561">
    <property type="entry name" value="Abhydrolase_1"/>
    <property type="match status" value="1"/>
</dbReference>
<dbReference type="InterPro" id="IPR051321">
    <property type="entry name" value="PHA/PHB_synthase"/>
</dbReference>
<gene>
    <name evidence="2" type="ORF">DDZ44_10715</name>
</gene>
<dbReference type="PANTHER" id="PTHR36837">
    <property type="entry name" value="POLY(3-HYDROXYALKANOATE) POLYMERASE SUBUNIT PHAC"/>
    <property type="match status" value="1"/>
</dbReference>
<dbReference type="InterPro" id="IPR029058">
    <property type="entry name" value="AB_hydrolase_fold"/>
</dbReference>
<feature type="domain" description="AB hydrolase-1" evidence="1">
    <location>
        <begin position="74"/>
        <end position="339"/>
    </location>
</feature>
<name>A0A354Z1Q8_9FIRM</name>
<dbReference type="STRING" id="378794.GCA_001570625_01750"/>
<dbReference type="SUPFAM" id="SSF53474">
    <property type="entry name" value="alpha/beta-Hydrolases"/>
    <property type="match status" value="1"/>
</dbReference>
<evidence type="ECO:0000313" key="2">
    <source>
        <dbReference type="EMBL" id="HBK54397.1"/>
    </source>
</evidence>
<protein>
    <submittedName>
        <fullName evidence="2">Class III poly(R)-hydroxyalkanoic acid synthase subunit PhaC</fullName>
    </submittedName>
</protein>
<accession>A0A354Z1Q8</accession>
<dbReference type="Gene3D" id="3.40.50.1820">
    <property type="entry name" value="alpha/beta hydrolase"/>
    <property type="match status" value="1"/>
</dbReference>
<sequence length="368" mass="42498">MERIFQAHSPGEAGEILQQNWEHWLMTTTRWREILTYDPRPATGCSPKETLWTKNKAQLYHYQSSSERRYRTPVLMIYALINRPYVLDLTPGSSLVEYLVNEGFDVYLLDWGEFEWEDRDISYADLVYDYIATAARKVARSAGSKEISIIGYCMGGTMSTLYAALFDRPVLKNLVYLAAPIDFNRAGTYDVWLKAPGYDPDRIADTMELVPKSFIDWGTRMLNPLANYWGTYTRLWKTLEEGKPVHFWKVLNKWSSDNINFPGGAYRDWIRDFYQGNKLIKNQVVLRGKRVQLQRIKANILAMVGLRDHIVMPHQTAAALTYLGGNDKTYMEFPVGHGGLVLGETARMRVFPEIAYWLGERSEILSED</sequence>
<evidence type="ECO:0000259" key="1">
    <source>
        <dbReference type="Pfam" id="PF00561"/>
    </source>
</evidence>
<proteinExistence type="predicted"/>